<reference evidence="2 3" key="1">
    <citation type="submission" date="2018-10" db="EMBL/GenBank/DDBJ databases">
        <title>Genomic Encyclopedia of Type Strains, Phase IV (KMG-IV): sequencing the most valuable type-strain genomes for metagenomic binning, comparative biology and taxonomic classification.</title>
        <authorList>
            <person name="Goeker M."/>
        </authorList>
    </citation>
    <scope>NUCLEOTIDE SEQUENCE [LARGE SCALE GENOMIC DNA]</scope>
    <source>
        <strain evidence="2 3">DSM 22653</strain>
    </source>
</reference>
<protein>
    <submittedName>
        <fullName evidence="2">Uncharacterized protein</fullName>
    </submittedName>
</protein>
<dbReference type="Proteomes" id="UP000267019">
    <property type="component" value="Unassembled WGS sequence"/>
</dbReference>
<dbReference type="EMBL" id="RBIJ01000001">
    <property type="protein sequence ID" value="RKQ89081.1"/>
    <property type="molecule type" value="Genomic_DNA"/>
</dbReference>
<comment type="caution">
    <text evidence="2">The sequence shown here is derived from an EMBL/GenBank/DDBJ whole genome shotgun (WGS) entry which is preliminary data.</text>
</comment>
<feature type="compositionally biased region" description="Low complexity" evidence="1">
    <location>
        <begin position="46"/>
        <end position="67"/>
    </location>
</feature>
<dbReference type="RefSeq" id="WP_121443944.1">
    <property type="nucleotide sequence ID" value="NZ_RBIJ01000001.1"/>
</dbReference>
<organism evidence="2 3">
    <name type="scientific">Brockia lithotrophica</name>
    <dbReference type="NCBI Taxonomy" id="933949"/>
    <lineage>
        <taxon>Bacteria</taxon>
        <taxon>Bacillati</taxon>
        <taxon>Bacillota</taxon>
        <taxon>Bacilli</taxon>
        <taxon>Bacillales</taxon>
        <taxon>Bacillales Family X. Incertae Sedis</taxon>
        <taxon>Brockia</taxon>
    </lineage>
</organism>
<name>A0A660L4W7_9BACL</name>
<feature type="region of interest" description="Disordered" evidence="1">
    <location>
        <begin position="43"/>
        <end position="67"/>
    </location>
</feature>
<proteinExistence type="predicted"/>
<accession>A0A660L4W7</accession>
<dbReference type="AlphaFoldDB" id="A0A660L4W7"/>
<evidence type="ECO:0000313" key="2">
    <source>
        <dbReference type="EMBL" id="RKQ89081.1"/>
    </source>
</evidence>
<keyword evidence="3" id="KW-1185">Reference proteome</keyword>
<sequence>MLRERLKRMGFVFGLLALLALYGGWLFAGPWGAERFSAVFGKNAHPPSSAPTSGSGSAAEDGGSSDESLYRTSFANRRHVELPGGFGRVQLPRTFRVHAETGEGEVLATVAAEGPGGHRLLVQVLRVEDLRRWAEQGLTREGAPFGVSLQTYRDPEYEGVRLWYAVEASHGTVYASELLLRPTASSQPKGADGGKLGYRLASFAPTRAAADVGLLYLYSYFTPAP</sequence>
<gene>
    <name evidence="2" type="ORF">C7438_0737</name>
</gene>
<evidence type="ECO:0000256" key="1">
    <source>
        <dbReference type="SAM" id="MobiDB-lite"/>
    </source>
</evidence>
<evidence type="ECO:0000313" key="3">
    <source>
        <dbReference type="Proteomes" id="UP000267019"/>
    </source>
</evidence>